<dbReference type="Proteomes" id="UP000688137">
    <property type="component" value="Unassembled WGS sequence"/>
</dbReference>
<name>A0A8S1LJC5_PARPR</name>
<organism evidence="1 2">
    <name type="scientific">Paramecium primaurelia</name>
    <dbReference type="NCBI Taxonomy" id="5886"/>
    <lineage>
        <taxon>Eukaryota</taxon>
        <taxon>Sar</taxon>
        <taxon>Alveolata</taxon>
        <taxon>Ciliophora</taxon>
        <taxon>Intramacronucleata</taxon>
        <taxon>Oligohymenophorea</taxon>
        <taxon>Peniculida</taxon>
        <taxon>Parameciidae</taxon>
        <taxon>Paramecium</taxon>
    </lineage>
</organism>
<accession>A0A8S1LJC5</accession>
<reference evidence="1" key="1">
    <citation type="submission" date="2021-01" db="EMBL/GenBank/DDBJ databases">
        <authorList>
            <consortium name="Genoscope - CEA"/>
            <person name="William W."/>
        </authorList>
    </citation>
    <scope>NUCLEOTIDE SEQUENCE</scope>
</reference>
<dbReference type="AlphaFoldDB" id="A0A8S1LJC5"/>
<keyword evidence="2" id="KW-1185">Reference proteome</keyword>
<evidence type="ECO:0000313" key="2">
    <source>
        <dbReference type="Proteomes" id="UP000688137"/>
    </source>
</evidence>
<evidence type="ECO:0000313" key="1">
    <source>
        <dbReference type="EMBL" id="CAD8065413.1"/>
    </source>
</evidence>
<gene>
    <name evidence="1" type="ORF">PPRIM_AZ9-3.1.T0370259</name>
</gene>
<comment type="caution">
    <text evidence="1">The sequence shown here is derived from an EMBL/GenBank/DDBJ whole genome shotgun (WGS) entry which is preliminary data.</text>
</comment>
<sequence length="74" mass="9111">MPRKKFEFVIQNQGRGKMHQMKQEFYFQSKIRILQDTKKLFLMNNQIAYVSQWNRHLEVTLLNKLKFNSQTYLN</sequence>
<dbReference type="EMBL" id="CAJJDM010000036">
    <property type="protein sequence ID" value="CAD8065413.1"/>
    <property type="molecule type" value="Genomic_DNA"/>
</dbReference>
<protein>
    <submittedName>
        <fullName evidence="1">Uncharacterized protein</fullName>
    </submittedName>
</protein>
<proteinExistence type="predicted"/>